<dbReference type="EMBL" id="ML735024">
    <property type="protein sequence ID" value="KAB8201249.1"/>
    <property type="molecule type" value="Genomic_DNA"/>
</dbReference>
<dbReference type="InterPro" id="IPR011009">
    <property type="entry name" value="Kinase-like_dom_sf"/>
</dbReference>
<keyword evidence="4" id="KW-0067">ATP-binding</keyword>
<protein>
    <submittedName>
        <fullName evidence="6">Kinase domain protein</fullName>
    </submittedName>
</protein>
<dbReference type="OMA" id="AKKTHMD"/>
<dbReference type="InterPro" id="IPR000719">
    <property type="entry name" value="Prot_kinase_dom"/>
</dbReference>
<evidence type="ECO:0000259" key="5">
    <source>
        <dbReference type="PROSITE" id="PS50011"/>
    </source>
</evidence>
<organism evidence="6 7">
    <name type="scientific">Aspergillus parasiticus</name>
    <dbReference type="NCBI Taxonomy" id="5067"/>
    <lineage>
        <taxon>Eukaryota</taxon>
        <taxon>Fungi</taxon>
        <taxon>Dikarya</taxon>
        <taxon>Ascomycota</taxon>
        <taxon>Pezizomycotina</taxon>
        <taxon>Eurotiomycetes</taxon>
        <taxon>Eurotiomycetidae</taxon>
        <taxon>Eurotiales</taxon>
        <taxon>Aspergillaceae</taxon>
        <taxon>Aspergillus</taxon>
        <taxon>Aspergillus subgen. Circumdati</taxon>
    </lineage>
</organism>
<dbReference type="SUPFAM" id="SSF56112">
    <property type="entry name" value="Protein kinase-like (PK-like)"/>
    <property type="match status" value="1"/>
</dbReference>
<evidence type="ECO:0000256" key="1">
    <source>
        <dbReference type="ARBA" id="ARBA00022679"/>
    </source>
</evidence>
<name>A0A5N6D8I5_ASPPA</name>
<sequence>MENENFLAERKPEPSSRSQTLIYHDDHKGWWIKVTLIGSVSDTGANGTKSQQKIPKRERRREFQDFVKMINYTSLPLLDDTVTEVLLEQVTGISGTLDMNNSAEGASNRIVNLAGNLRYCIREHPERVFYPLCNEFPSFPQIDASEITEEAEIKGGIFHVSHNQRPYILKVVNRPLYRPRDTDVIRKELESLACFHNVPNIVHAAGVAVSDNTYKTSKTSNVPPVVIGILLEAHSAGSLQQAFAERRTGMYPWRQWPIQIDSALSHFHEAGWTHMDIKPSNVVRDAEGNFILIDISGIGGITHAWRAPEIREETSPLELPFKARRPNDAWAYGKLLSELASQIGENYSLARRII</sequence>
<evidence type="ECO:0000256" key="2">
    <source>
        <dbReference type="ARBA" id="ARBA00022741"/>
    </source>
</evidence>
<dbReference type="InterPro" id="IPR051681">
    <property type="entry name" value="Ser/Thr_Kinases-Pseudokinases"/>
</dbReference>
<keyword evidence="1" id="KW-0808">Transferase</keyword>
<dbReference type="VEuPathDB" id="FungiDB:BDV34DRAFT_216497"/>
<reference evidence="6 7" key="1">
    <citation type="submission" date="2019-04" db="EMBL/GenBank/DDBJ databases">
        <title>Fungal friends and foes A comparative genomics study of 23 Aspergillus species from section Flavi.</title>
        <authorList>
            <consortium name="DOE Joint Genome Institute"/>
            <person name="Kjaerbolling I."/>
            <person name="Vesth T.C."/>
            <person name="Frisvad J.C."/>
            <person name="Nybo J.L."/>
            <person name="Theobald S."/>
            <person name="Kildgaard S."/>
            <person name="Petersen T.I."/>
            <person name="Kuo A."/>
            <person name="Sato A."/>
            <person name="Lyhne E.K."/>
            <person name="Kogle M.E."/>
            <person name="Wiebenga A."/>
            <person name="Kun R.S."/>
            <person name="Lubbers R.J."/>
            <person name="Makela M.R."/>
            <person name="Barry K."/>
            <person name="Chovatia M."/>
            <person name="Clum A."/>
            <person name="Daum C."/>
            <person name="Haridas S."/>
            <person name="He G."/>
            <person name="LaButti K."/>
            <person name="Lipzen A."/>
            <person name="Mondo S."/>
            <person name="Pangilinan J."/>
            <person name="Riley R."/>
            <person name="Salamov A."/>
            <person name="Simmons B.A."/>
            <person name="Magnuson J.K."/>
            <person name="Henrissat B."/>
            <person name="Mortensen U.H."/>
            <person name="Larsen T.O."/>
            <person name="De vries R.P."/>
            <person name="Grigoriev I.V."/>
            <person name="Machida M."/>
            <person name="Baker S.E."/>
            <person name="Andersen M.R."/>
        </authorList>
    </citation>
    <scope>NUCLEOTIDE SEQUENCE [LARGE SCALE GENOMIC DNA]</scope>
    <source>
        <strain evidence="6 7">CBS 117618</strain>
    </source>
</reference>
<proteinExistence type="predicted"/>
<dbReference type="AlphaFoldDB" id="A0A5N6D8I5"/>
<dbReference type="PROSITE" id="PS50011">
    <property type="entry name" value="PROTEIN_KINASE_DOM"/>
    <property type="match status" value="1"/>
</dbReference>
<dbReference type="Pfam" id="PF00069">
    <property type="entry name" value="Pkinase"/>
    <property type="match status" value="1"/>
</dbReference>
<evidence type="ECO:0000313" key="6">
    <source>
        <dbReference type="EMBL" id="KAB8201249.1"/>
    </source>
</evidence>
<accession>A0A5N6D8I5</accession>
<evidence type="ECO:0000256" key="4">
    <source>
        <dbReference type="ARBA" id="ARBA00022840"/>
    </source>
</evidence>
<dbReference type="GO" id="GO:0005524">
    <property type="term" value="F:ATP binding"/>
    <property type="evidence" value="ECO:0007669"/>
    <property type="project" value="UniProtKB-KW"/>
</dbReference>
<dbReference type="PANTHER" id="PTHR44329:SF288">
    <property type="entry name" value="MITOGEN-ACTIVATED PROTEIN KINASE KINASE KINASE 20"/>
    <property type="match status" value="1"/>
</dbReference>
<keyword evidence="7" id="KW-1185">Reference proteome</keyword>
<dbReference type="Proteomes" id="UP000326532">
    <property type="component" value="Unassembled WGS sequence"/>
</dbReference>
<dbReference type="Gene3D" id="1.10.510.10">
    <property type="entry name" value="Transferase(Phosphotransferase) domain 1"/>
    <property type="match status" value="1"/>
</dbReference>
<evidence type="ECO:0000313" key="7">
    <source>
        <dbReference type="Proteomes" id="UP000326532"/>
    </source>
</evidence>
<keyword evidence="2" id="KW-0547">Nucleotide-binding</keyword>
<evidence type="ECO:0000256" key="3">
    <source>
        <dbReference type="ARBA" id="ARBA00022777"/>
    </source>
</evidence>
<gene>
    <name evidence="6" type="ORF">BDV34DRAFT_216497</name>
</gene>
<feature type="domain" description="Protein kinase" evidence="5">
    <location>
        <begin position="136"/>
        <end position="354"/>
    </location>
</feature>
<keyword evidence="3 6" id="KW-0418">Kinase</keyword>
<dbReference type="Gene3D" id="3.30.200.20">
    <property type="entry name" value="Phosphorylase Kinase, domain 1"/>
    <property type="match status" value="1"/>
</dbReference>
<dbReference type="PANTHER" id="PTHR44329">
    <property type="entry name" value="SERINE/THREONINE-PROTEIN KINASE TNNI3K-RELATED"/>
    <property type="match status" value="1"/>
</dbReference>
<dbReference type="GO" id="GO:0004674">
    <property type="term" value="F:protein serine/threonine kinase activity"/>
    <property type="evidence" value="ECO:0007669"/>
    <property type="project" value="TreeGrafter"/>
</dbReference>